<dbReference type="Pfam" id="PF01757">
    <property type="entry name" value="Acyl_transf_3"/>
    <property type="match status" value="1"/>
</dbReference>
<evidence type="ECO:0000313" key="11">
    <source>
        <dbReference type="EMBL" id="MDP9831972.1"/>
    </source>
</evidence>
<feature type="transmembrane region" description="Helical" evidence="9">
    <location>
        <begin position="284"/>
        <end position="303"/>
    </location>
</feature>
<feature type="region of interest" description="Disordered" evidence="8">
    <location>
        <begin position="1"/>
        <end position="52"/>
    </location>
</feature>
<evidence type="ECO:0000256" key="8">
    <source>
        <dbReference type="SAM" id="MobiDB-lite"/>
    </source>
</evidence>
<protein>
    <submittedName>
        <fullName evidence="11">Peptidoglycan/LPS O-acetylase OafA/YrhL</fullName>
    </submittedName>
</protein>
<dbReference type="EMBL" id="JAUSQL010000001">
    <property type="protein sequence ID" value="MDP9831972.1"/>
    <property type="molecule type" value="Genomic_DNA"/>
</dbReference>
<keyword evidence="6 9" id="KW-0472">Membrane</keyword>
<dbReference type="InterPro" id="IPR050879">
    <property type="entry name" value="Acyltransferase_3"/>
</dbReference>
<feature type="domain" description="Acyltransferase 3" evidence="10">
    <location>
        <begin position="62"/>
        <end position="393"/>
    </location>
</feature>
<accession>A0ABT9PGX5</accession>
<keyword evidence="3" id="KW-0808">Transferase</keyword>
<keyword evidence="7" id="KW-0012">Acyltransferase</keyword>
<feature type="transmembrane region" description="Helical" evidence="9">
    <location>
        <begin position="129"/>
        <end position="148"/>
    </location>
</feature>
<evidence type="ECO:0000256" key="1">
    <source>
        <dbReference type="ARBA" id="ARBA00004651"/>
    </source>
</evidence>
<evidence type="ECO:0000256" key="6">
    <source>
        <dbReference type="ARBA" id="ARBA00023136"/>
    </source>
</evidence>
<comment type="subcellular location">
    <subcellularLocation>
        <location evidence="1">Cell membrane</location>
        <topology evidence="1">Multi-pass membrane protein</topology>
    </subcellularLocation>
</comment>
<keyword evidence="5 9" id="KW-1133">Transmembrane helix</keyword>
<dbReference type="RefSeq" id="WP_307634529.1">
    <property type="nucleotide sequence ID" value="NZ_JAUSQL010000001.1"/>
</dbReference>
<dbReference type="InterPro" id="IPR002656">
    <property type="entry name" value="Acyl_transf_3_dom"/>
</dbReference>
<feature type="transmembrane region" description="Helical" evidence="9">
    <location>
        <begin position="379"/>
        <end position="401"/>
    </location>
</feature>
<keyword evidence="4 9" id="KW-0812">Transmembrane</keyword>
<evidence type="ECO:0000256" key="5">
    <source>
        <dbReference type="ARBA" id="ARBA00022989"/>
    </source>
</evidence>
<evidence type="ECO:0000256" key="4">
    <source>
        <dbReference type="ARBA" id="ARBA00022692"/>
    </source>
</evidence>
<dbReference type="Gene3D" id="3.40.50.1110">
    <property type="entry name" value="SGNH hydrolase"/>
    <property type="match status" value="1"/>
</dbReference>
<evidence type="ECO:0000256" key="9">
    <source>
        <dbReference type="SAM" id="Phobius"/>
    </source>
</evidence>
<evidence type="ECO:0000259" key="10">
    <source>
        <dbReference type="Pfam" id="PF01757"/>
    </source>
</evidence>
<evidence type="ECO:0000256" key="3">
    <source>
        <dbReference type="ARBA" id="ARBA00022679"/>
    </source>
</evidence>
<dbReference type="Proteomes" id="UP001230145">
    <property type="component" value="Unassembled WGS sequence"/>
</dbReference>
<feature type="region of interest" description="Disordered" evidence="8">
    <location>
        <begin position="461"/>
        <end position="493"/>
    </location>
</feature>
<organism evidence="11 12">
    <name type="scientific">Trueperella abortisuis</name>
    <dbReference type="NCBI Taxonomy" id="445930"/>
    <lineage>
        <taxon>Bacteria</taxon>
        <taxon>Bacillati</taxon>
        <taxon>Actinomycetota</taxon>
        <taxon>Actinomycetes</taxon>
        <taxon>Actinomycetales</taxon>
        <taxon>Actinomycetaceae</taxon>
        <taxon>Trueperella</taxon>
    </lineage>
</organism>
<feature type="transmembrane region" description="Helical" evidence="9">
    <location>
        <begin position="222"/>
        <end position="240"/>
    </location>
</feature>
<proteinExistence type="predicted"/>
<evidence type="ECO:0000313" key="12">
    <source>
        <dbReference type="Proteomes" id="UP001230145"/>
    </source>
</evidence>
<dbReference type="InterPro" id="IPR036514">
    <property type="entry name" value="SGNH_hydro_sf"/>
</dbReference>
<feature type="transmembrane region" description="Helical" evidence="9">
    <location>
        <begin position="199"/>
        <end position="215"/>
    </location>
</feature>
<sequence>MSYGLRTPRPSADAAGESGSRDPGRETAGQEAPERRKMRERGVGRASRGEASSMADHGGYITGLDGVRALAVTAVIAYHLFPGEVKGGFLGVDVFFVLSGFLITTLLLREDRANNYINLKAFWQRRIRRLIPALVALIVVVVPAALVINRDLLVGVRRQVLGALTFSTNWLEIAHGSSYFDQTTPNLFKNFWSLAIEEQFYLFWPLLMLVVLALLPGWRSRLGLASVLAIGSAGLMMVLYDGDNATTVYYATHTHLFGIAIGIGLAFLWADRGSFLGRAHWRQFSAWYGWAALALLCLFMLILPDSGPWAYVGGMFIASLLAAVVIASMLAPGSVLAMMGQWRVPRWIGTRSYGLYLWHWPILVMVGVAYPVAFGSLAYLIRSLVAVALTAVICELSFRYLETPVRRRGIRASLAWAWNARQTAMGKVGAGVVAIALVATLVGLVVAPAKSQTQLMIEQNEDTSIGGESPGAPAPTAPDEPAPGSLSPTLDTSMPTWPEVTAIGDSMVAASKTGIEYAMPGVTFLARSNLKWSEALGVVNAGLADGSIGRVVILHYGTNAGVTNEDVVRAVIQALGPDRMILLVNLYSPSTFIDASNDKLAEVAGEYRNVMLVDWHKAAAENPDLLQVDATHTSIEGANFYGNLMKESIEKFSVELTLGKGAALFARVK</sequence>
<gene>
    <name evidence="11" type="ORF">J2S45_000651</name>
</gene>
<evidence type="ECO:0000256" key="7">
    <source>
        <dbReference type="ARBA" id="ARBA00023315"/>
    </source>
</evidence>
<feature type="transmembrane region" description="Helical" evidence="9">
    <location>
        <begin position="87"/>
        <end position="108"/>
    </location>
</feature>
<feature type="compositionally biased region" description="Pro residues" evidence="8">
    <location>
        <begin position="472"/>
        <end position="481"/>
    </location>
</feature>
<dbReference type="SUPFAM" id="SSF52266">
    <property type="entry name" value="SGNH hydrolase"/>
    <property type="match status" value="1"/>
</dbReference>
<reference evidence="11 12" key="1">
    <citation type="submission" date="2023-07" db="EMBL/GenBank/DDBJ databases">
        <title>Sequencing the genomes of 1000 actinobacteria strains.</title>
        <authorList>
            <person name="Klenk H.-P."/>
        </authorList>
    </citation>
    <scope>NUCLEOTIDE SEQUENCE [LARGE SCALE GENOMIC DNA]</scope>
    <source>
        <strain evidence="11 12">DSM 19515</strain>
    </source>
</reference>
<name>A0ABT9PGX5_9ACTO</name>
<dbReference type="PANTHER" id="PTHR23028">
    <property type="entry name" value="ACETYLTRANSFERASE"/>
    <property type="match status" value="1"/>
</dbReference>
<dbReference type="PANTHER" id="PTHR23028:SF53">
    <property type="entry name" value="ACYL_TRANSF_3 DOMAIN-CONTAINING PROTEIN"/>
    <property type="match status" value="1"/>
</dbReference>
<feature type="transmembrane region" description="Helical" evidence="9">
    <location>
        <begin position="309"/>
        <end position="332"/>
    </location>
</feature>
<feature type="compositionally biased region" description="Basic and acidic residues" evidence="8">
    <location>
        <begin position="32"/>
        <end position="43"/>
    </location>
</feature>
<feature type="transmembrane region" description="Helical" evidence="9">
    <location>
        <begin position="353"/>
        <end position="373"/>
    </location>
</feature>
<keyword evidence="2" id="KW-1003">Cell membrane</keyword>
<feature type="transmembrane region" description="Helical" evidence="9">
    <location>
        <begin position="252"/>
        <end position="272"/>
    </location>
</feature>
<evidence type="ECO:0000256" key="2">
    <source>
        <dbReference type="ARBA" id="ARBA00022475"/>
    </source>
</evidence>
<feature type="transmembrane region" description="Helical" evidence="9">
    <location>
        <begin position="428"/>
        <end position="449"/>
    </location>
</feature>
<keyword evidence="12" id="KW-1185">Reference proteome</keyword>
<comment type="caution">
    <text evidence="11">The sequence shown here is derived from an EMBL/GenBank/DDBJ whole genome shotgun (WGS) entry which is preliminary data.</text>
</comment>